<feature type="transmembrane region" description="Helical" evidence="5">
    <location>
        <begin position="316"/>
        <end position="338"/>
    </location>
</feature>
<dbReference type="PANTHER" id="PTHR43021">
    <property type="entry name" value="NA(+)/H(+) ANTIPORTER-RELATED"/>
    <property type="match status" value="1"/>
</dbReference>
<keyword evidence="8" id="KW-1185">Reference proteome</keyword>
<dbReference type="InterPro" id="IPR006153">
    <property type="entry name" value="Cation/H_exchanger_TM"/>
</dbReference>
<dbReference type="OrthoDB" id="9783404at2"/>
<keyword evidence="4 5" id="KW-0472">Membrane</keyword>
<accession>A0A5A8F5K0</accession>
<dbReference type="Gene3D" id="1.20.1530.20">
    <property type="match status" value="1"/>
</dbReference>
<gene>
    <name evidence="7" type="ORF">FHQ18_04205</name>
</gene>
<dbReference type="AlphaFoldDB" id="A0A5A8F5K0"/>
<proteinExistence type="predicted"/>
<keyword evidence="2 5" id="KW-0812">Transmembrane</keyword>
<dbReference type="GO" id="GO:0016020">
    <property type="term" value="C:membrane"/>
    <property type="evidence" value="ECO:0007669"/>
    <property type="project" value="UniProtKB-SubCell"/>
</dbReference>
<feature type="transmembrane region" description="Helical" evidence="5">
    <location>
        <begin position="294"/>
        <end position="311"/>
    </location>
</feature>
<evidence type="ECO:0000256" key="1">
    <source>
        <dbReference type="ARBA" id="ARBA00004141"/>
    </source>
</evidence>
<dbReference type="RefSeq" id="WP_149265927.1">
    <property type="nucleotide sequence ID" value="NZ_VFJB01000004.1"/>
</dbReference>
<dbReference type="InterPro" id="IPR038770">
    <property type="entry name" value="Na+/solute_symporter_sf"/>
</dbReference>
<feature type="transmembrane region" description="Helical" evidence="5">
    <location>
        <begin position="7"/>
        <end position="24"/>
    </location>
</feature>
<name>A0A5A8F5K0_9BACT</name>
<evidence type="ECO:0000313" key="8">
    <source>
        <dbReference type="Proteomes" id="UP000322876"/>
    </source>
</evidence>
<feature type="transmembrane region" description="Helical" evidence="5">
    <location>
        <begin position="217"/>
        <end position="237"/>
    </location>
</feature>
<feature type="transmembrane region" description="Helical" evidence="5">
    <location>
        <begin position="350"/>
        <end position="370"/>
    </location>
</feature>
<dbReference type="GO" id="GO:1902600">
    <property type="term" value="P:proton transmembrane transport"/>
    <property type="evidence" value="ECO:0007669"/>
    <property type="project" value="InterPro"/>
</dbReference>
<feature type="transmembrane region" description="Helical" evidence="5">
    <location>
        <begin position="143"/>
        <end position="166"/>
    </location>
</feature>
<sequence>MNLVNRLFLIIILTLIAIIINNTIELHYTLSIGISFLIALITAETFYPIGIPRLSSFLIIGLILGPFVLNIFNNELLLKTKFLDSIALGMIALVAGCEIDFKSNLKEFLNFGKFTILQVIILSIFAAPLLFLVFKIFIPDFAFLAPILFLTLIFNATSPSTTVSIIKETKAHNTLSSLVLTSAIIKDIMIILLFTSILSFFSTKGGNSVFSVFLKEVYSSLFGIGIGIIIILYMKFININNGSFFLLILVGTSLVSSVIHLNNLLIFLFAGIIVNNLSKFGHQINEIFETNFELILLVFFFSAGASINLGALKNMIFIAVIIFLLRTLLLYISAYLSGNLCKIDKKASSYSTFGFISQAGVSIGFTKIIADSFQWGNHFSTLLFAIISINQIIGPILFKIYLNKYE</sequence>
<dbReference type="Pfam" id="PF00999">
    <property type="entry name" value="Na_H_Exchanger"/>
    <property type="match status" value="1"/>
</dbReference>
<evidence type="ECO:0000256" key="4">
    <source>
        <dbReference type="ARBA" id="ARBA00023136"/>
    </source>
</evidence>
<evidence type="ECO:0000313" key="7">
    <source>
        <dbReference type="EMBL" id="KAA0258370.1"/>
    </source>
</evidence>
<dbReference type="EMBL" id="VFJB01000004">
    <property type="protein sequence ID" value="KAA0258370.1"/>
    <property type="molecule type" value="Genomic_DNA"/>
</dbReference>
<dbReference type="GO" id="GO:0015297">
    <property type="term" value="F:antiporter activity"/>
    <property type="evidence" value="ECO:0007669"/>
    <property type="project" value="InterPro"/>
</dbReference>
<feature type="transmembrane region" description="Helical" evidence="5">
    <location>
        <begin position="114"/>
        <end position="137"/>
    </location>
</feature>
<dbReference type="PANTHER" id="PTHR43021:SF2">
    <property type="entry name" value="CATION_H+ EXCHANGER DOMAIN-CONTAINING PROTEIN"/>
    <property type="match status" value="1"/>
</dbReference>
<feature type="transmembrane region" description="Helical" evidence="5">
    <location>
        <begin position="382"/>
        <end position="402"/>
    </location>
</feature>
<evidence type="ECO:0000256" key="5">
    <source>
        <dbReference type="SAM" id="Phobius"/>
    </source>
</evidence>
<feature type="transmembrane region" description="Helical" evidence="5">
    <location>
        <begin position="30"/>
        <end position="47"/>
    </location>
</feature>
<comment type="subcellular location">
    <subcellularLocation>
        <location evidence="1">Membrane</location>
        <topology evidence="1">Multi-pass membrane protein</topology>
    </subcellularLocation>
</comment>
<evidence type="ECO:0000256" key="3">
    <source>
        <dbReference type="ARBA" id="ARBA00022989"/>
    </source>
</evidence>
<comment type="caution">
    <text evidence="7">The sequence shown here is derived from an EMBL/GenBank/DDBJ whole genome shotgun (WGS) entry which is preliminary data.</text>
</comment>
<feature type="transmembrane region" description="Helical" evidence="5">
    <location>
        <begin position="244"/>
        <end position="274"/>
    </location>
</feature>
<keyword evidence="3 5" id="KW-1133">Transmembrane helix</keyword>
<organism evidence="7 8">
    <name type="scientific">Deferribacter autotrophicus</name>
    <dbReference type="NCBI Taxonomy" id="500465"/>
    <lineage>
        <taxon>Bacteria</taxon>
        <taxon>Pseudomonadati</taxon>
        <taxon>Deferribacterota</taxon>
        <taxon>Deferribacteres</taxon>
        <taxon>Deferribacterales</taxon>
        <taxon>Deferribacteraceae</taxon>
        <taxon>Deferribacter</taxon>
    </lineage>
</organism>
<feature type="transmembrane region" description="Helical" evidence="5">
    <location>
        <begin position="178"/>
        <end position="201"/>
    </location>
</feature>
<feature type="transmembrane region" description="Helical" evidence="5">
    <location>
        <begin position="54"/>
        <end position="73"/>
    </location>
</feature>
<evidence type="ECO:0000256" key="2">
    <source>
        <dbReference type="ARBA" id="ARBA00022692"/>
    </source>
</evidence>
<protein>
    <recommendedName>
        <fullName evidence="6">Cation/H+ exchanger transmembrane domain-containing protein</fullName>
    </recommendedName>
</protein>
<feature type="domain" description="Cation/H+ exchanger transmembrane" evidence="6">
    <location>
        <begin position="38"/>
        <end position="403"/>
    </location>
</feature>
<evidence type="ECO:0000259" key="6">
    <source>
        <dbReference type="Pfam" id="PF00999"/>
    </source>
</evidence>
<reference evidence="7 8" key="1">
    <citation type="submission" date="2019-06" db="EMBL/GenBank/DDBJ databases">
        <title>Genomic insights into carbon and energy metabolism of Deferribacter autotrophicus revealed new metabolic traits in the phylum Deferribacteres.</title>
        <authorList>
            <person name="Slobodkin A.I."/>
            <person name="Slobodkina G.B."/>
            <person name="Allioux M."/>
            <person name="Alain K."/>
            <person name="Jebbar M."/>
            <person name="Shadrin V."/>
            <person name="Kublanov I.V."/>
            <person name="Toshchakov S.V."/>
            <person name="Bonch-Osmolovskaya E.A."/>
        </authorList>
    </citation>
    <scope>NUCLEOTIDE SEQUENCE [LARGE SCALE GENOMIC DNA]</scope>
    <source>
        <strain evidence="7 8">SL50</strain>
    </source>
</reference>
<dbReference type="Proteomes" id="UP000322876">
    <property type="component" value="Unassembled WGS sequence"/>
</dbReference>